<evidence type="ECO:0000313" key="11">
    <source>
        <dbReference type="EMBL" id="KSV16209.1"/>
    </source>
</evidence>
<keyword evidence="6 8" id="KW-0472">Membrane</keyword>
<feature type="transmembrane region" description="Helical" evidence="8">
    <location>
        <begin position="164"/>
        <end position="187"/>
    </location>
</feature>
<feature type="transmembrane region" description="Helical" evidence="8">
    <location>
        <begin position="502"/>
        <end position="523"/>
    </location>
</feature>
<reference evidence="11 12" key="1">
    <citation type="journal article" date="2015" name="Sci. Rep.">
        <title>A comparative genomics and reductive dehalogenase gene transcription study of two chloroethene-respiring bacteria, Dehalococcoides mccartyi strains MB and 11a.</title>
        <authorList>
            <person name="Low A."/>
            <person name="Shen Z."/>
            <person name="Cheng D."/>
            <person name="Rogers M.J."/>
            <person name="Lee P.K."/>
            <person name="He J."/>
        </authorList>
    </citation>
    <scope>NUCLEOTIDE SEQUENCE [LARGE SCALE GENOMIC DNA]</scope>
    <source>
        <strain evidence="11 12">MB</strain>
    </source>
</reference>
<feature type="transmembrane region" description="Helical" evidence="8">
    <location>
        <begin position="207"/>
        <end position="225"/>
    </location>
</feature>
<dbReference type="Pfam" id="PF00361">
    <property type="entry name" value="Proton_antipo_M"/>
    <property type="match status" value="1"/>
</dbReference>
<feature type="transmembrane region" description="Helical" evidence="8">
    <location>
        <begin position="134"/>
        <end position="152"/>
    </location>
</feature>
<dbReference type="GO" id="GO:0016491">
    <property type="term" value="F:oxidoreductase activity"/>
    <property type="evidence" value="ECO:0007669"/>
    <property type="project" value="UniProtKB-KW"/>
</dbReference>
<dbReference type="Pfam" id="PF00662">
    <property type="entry name" value="Proton_antipo_N"/>
    <property type="match status" value="1"/>
</dbReference>
<evidence type="ECO:0000313" key="12">
    <source>
        <dbReference type="Proteomes" id="UP000053577"/>
    </source>
</evidence>
<feature type="transmembrane region" description="Helical" evidence="8">
    <location>
        <begin position="626"/>
        <end position="643"/>
    </location>
</feature>
<comment type="subcellular location">
    <subcellularLocation>
        <location evidence="1">Cell membrane</location>
        <topology evidence="1">Multi-pass membrane protein</topology>
    </subcellularLocation>
    <subcellularLocation>
        <location evidence="7">Membrane</location>
        <topology evidence="7">Multi-pass membrane protein</topology>
    </subcellularLocation>
</comment>
<feature type="domain" description="NADH-Ubiquinone oxidoreductase (complex I) chain 5 N-terminal" evidence="10">
    <location>
        <begin position="69"/>
        <end position="100"/>
    </location>
</feature>
<dbReference type="InterPro" id="IPR001516">
    <property type="entry name" value="Proton_antipo_N"/>
</dbReference>
<evidence type="ECO:0000256" key="2">
    <source>
        <dbReference type="ARBA" id="ARBA00022475"/>
    </source>
</evidence>
<feature type="domain" description="NADH:quinone oxidoreductase/Mrp antiporter transmembrane" evidence="9">
    <location>
        <begin position="131"/>
        <end position="412"/>
    </location>
</feature>
<feature type="transmembrane region" description="Helical" evidence="8">
    <location>
        <begin position="110"/>
        <end position="128"/>
    </location>
</feature>
<evidence type="ECO:0000259" key="10">
    <source>
        <dbReference type="Pfam" id="PF00662"/>
    </source>
</evidence>
<feature type="transmembrane region" description="Helical" evidence="8">
    <location>
        <begin position="35"/>
        <end position="58"/>
    </location>
</feature>
<dbReference type="NCBIfam" id="NF006418">
    <property type="entry name" value="PRK08667.1"/>
    <property type="match status" value="1"/>
</dbReference>
<feature type="transmembrane region" description="Helical" evidence="8">
    <location>
        <begin position="6"/>
        <end position="23"/>
    </location>
</feature>
<sequence length="644" mass="70654">MTAGFWLGGGILLLFAALVGIVFNHGGKKVWQAVLWLIIAAAVCLICGSLGVFFGNPLDISLWSIAPGLDIAFYIDRLASFFILIISLVSLCVAIYSLGYNNHLSSNERANLLSAFMGIFIFSMAGVVASANTFSLLFFWEIMALSSFFLMMNDYQAVFTQRAGVYYFVLTQLSTVFLMLMAVVMYIQNGSFELSLDGAPSGIQSLVFVLAFLAFGIKAGIIPLHKWLPYAHSASPSNISALMSGVMLKVAIYGLVRFLMDVLSPEIWWGVVILLLGAVSALLGVIYALKEHDLKTLLAFHSIENIGIILMGIGLYVIFGLYGQDTLALLALGSALFHSLNHAIFKSLLFMTAGSVVMAVGDRNIEKMGGLVKLMPYTSVIFLVGVVSISALPPFNGFMSELMLFESFFQSFSLAESSIKILLFSVLAILALTSALAAACFVKAFGAVFLAMPRSQEAASAKEVSKSMIIGPAILAVACLVLGLFAVQVFQAAGYSFDLPDMSLVGLVLVIFGVLVFGMVSLFSPRKSRRSETWACGYIRPTPRFEYTATGFAEPLFQIFRLIYRTRHYNERSYEDNQQAIFKQGKSAIHTLKFFDEYIYLPIAGFFGRISRFVSRLQDVDLGSHILYSFITVLLVILAARWLW</sequence>
<dbReference type="InterPro" id="IPR003918">
    <property type="entry name" value="NADH_UbQ_OxRdtase"/>
</dbReference>
<dbReference type="GO" id="GO:0008137">
    <property type="term" value="F:NADH dehydrogenase (ubiquinone) activity"/>
    <property type="evidence" value="ECO:0007669"/>
    <property type="project" value="InterPro"/>
</dbReference>
<dbReference type="GO" id="GO:0005886">
    <property type="term" value="C:plasma membrane"/>
    <property type="evidence" value="ECO:0007669"/>
    <property type="project" value="UniProtKB-SubCell"/>
</dbReference>
<keyword evidence="4 8" id="KW-1133">Transmembrane helix</keyword>
<feature type="transmembrane region" description="Helical" evidence="8">
    <location>
        <begin position="343"/>
        <end position="362"/>
    </location>
</feature>
<accession>A0A0V8LY14</accession>
<evidence type="ECO:0000256" key="6">
    <source>
        <dbReference type="ARBA" id="ARBA00023136"/>
    </source>
</evidence>
<dbReference type="GO" id="GO:0042773">
    <property type="term" value="P:ATP synthesis coupled electron transport"/>
    <property type="evidence" value="ECO:0007669"/>
    <property type="project" value="InterPro"/>
</dbReference>
<dbReference type="Proteomes" id="UP000053577">
    <property type="component" value="Unassembled WGS sequence"/>
</dbReference>
<dbReference type="PANTHER" id="PTHR42682:SF3">
    <property type="entry name" value="FORMATE HYDROGENLYASE SUBUNIT 3-RELATED"/>
    <property type="match status" value="1"/>
</dbReference>
<evidence type="ECO:0000256" key="7">
    <source>
        <dbReference type="RuleBase" id="RU000320"/>
    </source>
</evidence>
<dbReference type="InterPro" id="IPR052175">
    <property type="entry name" value="ComplexI-like_HydComp"/>
</dbReference>
<dbReference type="OrthoDB" id="9807568at2"/>
<feature type="transmembrane region" description="Helical" evidence="8">
    <location>
        <begin position="296"/>
        <end position="323"/>
    </location>
</feature>
<dbReference type="PATRIC" id="fig|61435.5.peg.1168"/>
<feature type="transmembrane region" description="Helical" evidence="8">
    <location>
        <begin position="374"/>
        <end position="395"/>
    </location>
</feature>
<dbReference type="EMBL" id="JGYD01000027">
    <property type="protein sequence ID" value="KSV16209.1"/>
    <property type="molecule type" value="Genomic_DNA"/>
</dbReference>
<dbReference type="PANTHER" id="PTHR42682">
    <property type="entry name" value="HYDROGENASE-4 COMPONENT F"/>
    <property type="match status" value="1"/>
</dbReference>
<dbReference type="PRINTS" id="PR01437">
    <property type="entry name" value="NUOXDRDTASE4"/>
</dbReference>
<evidence type="ECO:0000256" key="3">
    <source>
        <dbReference type="ARBA" id="ARBA00022692"/>
    </source>
</evidence>
<evidence type="ECO:0000256" key="8">
    <source>
        <dbReference type="SAM" id="Phobius"/>
    </source>
</evidence>
<gene>
    <name evidence="11" type="ORF">DA01_05920</name>
</gene>
<comment type="caution">
    <text evidence="11">The sequence shown here is derived from an EMBL/GenBank/DDBJ whole genome shotgun (WGS) entry which is preliminary data.</text>
</comment>
<keyword evidence="5" id="KW-0560">Oxidoreductase</keyword>
<keyword evidence="2" id="KW-1003">Cell membrane</keyword>
<feature type="transmembrane region" description="Helical" evidence="8">
    <location>
        <begin position="78"/>
        <end position="98"/>
    </location>
</feature>
<evidence type="ECO:0000259" key="9">
    <source>
        <dbReference type="Pfam" id="PF00361"/>
    </source>
</evidence>
<evidence type="ECO:0000256" key="4">
    <source>
        <dbReference type="ARBA" id="ARBA00022989"/>
    </source>
</evidence>
<evidence type="ECO:0000256" key="1">
    <source>
        <dbReference type="ARBA" id="ARBA00004651"/>
    </source>
</evidence>
<dbReference type="InterPro" id="IPR001750">
    <property type="entry name" value="ND/Mrp_TM"/>
</dbReference>
<organism evidence="11 12">
    <name type="scientific">Dehalococcoides mccartyi</name>
    <dbReference type="NCBI Taxonomy" id="61435"/>
    <lineage>
        <taxon>Bacteria</taxon>
        <taxon>Bacillati</taxon>
        <taxon>Chloroflexota</taxon>
        <taxon>Dehalococcoidia</taxon>
        <taxon>Dehalococcoidales</taxon>
        <taxon>Dehalococcoidaceae</taxon>
        <taxon>Dehalococcoides</taxon>
    </lineage>
</organism>
<feature type="transmembrane region" description="Helical" evidence="8">
    <location>
        <begin position="237"/>
        <end position="255"/>
    </location>
</feature>
<dbReference type="RefSeq" id="WP_058292865.1">
    <property type="nucleotide sequence ID" value="NZ_JGYD01000027.1"/>
</dbReference>
<evidence type="ECO:0000256" key="5">
    <source>
        <dbReference type="ARBA" id="ARBA00023002"/>
    </source>
</evidence>
<feature type="transmembrane region" description="Helical" evidence="8">
    <location>
        <begin position="469"/>
        <end position="490"/>
    </location>
</feature>
<name>A0A0V8LY14_9CHLR</name>
<keyword evidence="3 7" id="KW-0812">Transmembrane</keyword>
<feature type="transmembrane region" description="Helical" evidence="8">
    <location>
        <begin position="267"/>
        <end position="289"/>
    </location>
</feature>
<protein>
    <submittedName>
        <fullName evidence="11">Hydrogenase membrane subunit</fullName>
    </submittedName>
</protein>
<feature type="transmembrane region" description="Helical" evidence="8">
    <location>
        <begin position="421"/>
        <end position="449"/>
    </location>
</feature>
<proteinExistence type="predicted"/>
<dbReference type="eggNOG" id="COG0651">
    <property type="taxonomic scope" value="Bacteria"/>
</dbReference>
<dbReference type="AlphaFoldDB" id="A0A0V8LY14"/>